<dbReference type="GO" id="GO:0006388">
    <property type="term" value="P:tRNA splicing, via endonucleolytic cleavage and ligation"/>
    <property type="evidence" value="ECO:0007669"/>
    <property type="project" value="TreeGrafter"/>
</dbReference>
<dbReference type="Gene3D" id="2.40.30.330">
    <property type="entry name" value="Pre-mRNA cleavage complex subunit Clp1, C-terminal domain"/>
    <property type="match status" value="1"/>
</dbReference>
<keyword evidence="4 6" id="KW-0067">ATP-binding</keyword>
<reference evidence="10 11" key="1">
    <citation type="submission" date="2024-01" db="EMBL/GenBank/DDBJ databases">
        <title>The genome of the rayed Mediterranean limpet Patella caerulea (Linnaeus, 1758).</title>
        <authorList>
            <person name="Anh-Thu Weber A."/>
            <person name="Halstead-Nussloch G."/>
        </authorList>
    </citation>
    <scope>NUCLEOTIDE SEQUENCE [LARGE SCALE GENOMIC DNA]</scope>
    <source>
        <strain evidence="10">AATW-2023a</strain>
        <tissue evidence="10">Whole specimen</tissue>
    </source>
</reference>
<dbReference type="Pfam" id="PF16573">
    <property type="entry name" value="CLP1_N"/>
    <property type="match status" value="1"/>
</dbReference>
<evidence type="ECO:0000256" key="2">
    <source>
        <dbReference type="ARBA" id="ARBA00022664"/>
    </source>
</evidence>
<feature type="domain" description="Clp1 N-terminal" evidence="8">
    <location>
        <begin position="14"/>
        <end position="104"/>
    </location>
</feature>
<dbReference type="FunFam" id="2.40.30.330:FF:000001">
    <property type="entry name" value="Protein CLP1 homolog"/>
    <property type="match status" value="1"/>
</dbReference>
<dbReference type="EMBL" id="JAZGQO010000021">
    <property type="protein sequence ID" value="KAK6166905.1"/>
    <property type="molecule type" value="Genomic_DNA"/>
</dbReference>
<feature type="binding site" evidence="6">
    <location>
        <position position="19"/>
    </location>
    <ligand>
        <name>ATP</name>
        <dbReference type="ChEBI" id="CHEBI:30616"/>
    </ligand>
</feature>
<evidence type="ECO:0000259" key="7">
    <source>
        <dbReference type="Pfam" id="PF06807"/>
    </source>
</evidence>
<evidence type="ECO:0000259" key="8">
    <source>
        <dbReference type="Pfam" id="PF16573"/>
    </source>
</evidence>
<dbReference type="FunFam" id="3.40.50.300:FF:000454">
    <property type="entry name" value="Protein CLP1 homolog"/>
    <property type="match status" value="1"/>
</dbReference>
<evidence type="ECO:0000256" key="1">
    <source>
        <dbReference type="ARBA" id="ARBA00004123"/>
    </source>
</evidence>
<feature type="binding site" evidence="6">
    <location>
        <position position="59"/>
    </location>
    <ligand>
        <name>ATP</name>
        <dbReference type="ChEBI" id="CHEBI:30616"/>
    </ligand>
</feature>
<comment type="subcellular location">
    <subcellularLocation>
        <location evidence="1 6">Nucleus</location>
    </subcellularLocation>
</comment>
<dbReference type="GO" id="GO:0005849">
    <property type="term" value="C:mRNA cleavage factor complex"/>
    <property type="evidence" value="ECO:0007669"/>
    <property type="project" value="InterPro"/>
</dbReference>
<keyword evidence="2 6" id="KW-0507">mRNA processing</keyword>
<keyword evidence="5 6" id="KW-0539">Nucleus</keyword>
<name>A0AAN8IW71_PATCE</name>
<organism evidence="10 11">
    <name type="scientific">Patella caerulea</name>
    <name type="common">Rayed Mediterranean limpet</name>
    <dbReference type="NCBI Taxonomy" id="87958"/>
    <lineage>
        <taxon>Eukaryota</taxon>
        <taxon>Metazoa</taxon>
        <taxon>Spiralia</taxon>
        <taxon>Lophotrochozoa</taxon>
        <taxon>Mollusca</taxon>
        <taxon>Gastropoda</taxon>
        <taxon>Patellogastropoda</taxon>
        <taxon>Patelloidea</taxon>
        <taxon>Patellidae</taxon>
        <taxon>Patella</taxon>
    </lineage>
</organism>
<dbReference type="GO" id="GO:0031124">
    <property type="term" value="P:mRNA 3'-end processing"/>
    <property type="evidence" value="ECO:0007669"/>
    <property type="project" value="UniProtKB-UniRule"/>
</dbReference>
<dbReference type="InterPro" id="IPR032324">
    <property type="entry name" value="Clp1_N"/>
</dbReference>
<evidence type="ECO:0000313" key="11">
    <source>
        <dbReference type="Proteomes" id="UP001347796"/>
    </source>
</evidence>
<dbReference type="InterPro" id="IPR038239">
    <property type="entry name" value="Clp1_N_sf"/>
</dbReference>
<keyword evidence="11" id="KW-1185">Reference proteome</keyword>
<evidence type="ECO:0000256" key="5">
    <source>
        <dbReference type="ARBA" id="ARBA00023242"/>
    </source>
</evidence>
<comment type="function">
    <text evidence="6">Required for endonucleolytic cleavage during polyadenylation-dependent pre-mRNA 3'-end formation.</text>
</comment>
<dbReference type="GO" id="GO:0051731">
    <property type="term" value="F:polynucleotide 5'-hydroxyl-kinase activity"/>
    <property type="evidence" value="ECO:0007669"/>
    <property type="project" value="InterPro"/>
</dbReference>
<dbReference type="PANTHER" id="PTHR12755:SF6">
    <property type="entry name" value="POLYRIBONUCLEOTIDE 5'-HYDROXYL-KINASE CLP1"/>
    <property type="match status" value="1"/>
</dbReference>
<feature type="domain" description="Clp1 P-loop" evidence="9">
    <location>
        <begin position="118"/>
        <end position="304"/>
    </location>
</feature>
<dbReference type="InterPro" id="IPR032319">
    <property type="entry name" value="CLP1_P"/>
</dbReference>
<dbReference type="Gene3D" id="3.40.50.300">
    <property type="entry name" value="P-loop containing nucleotide triphosphate hydrolases"/>
    <property type="match status" value="1"/>
</dbReference>
<keyword evidence="3 6" id="KW-0547">Nucleotide-binding</keyword>
<feature type="binding site" evidence="6">
    <location>
        <begin position="121"/>
        <end position="126"/>
    </location>
    <ligand>
        <name>ATP</name>
        <dbReference type="ChEBI" id="CHEBI:30616"/>
    </ligand>
</feature>
<dbReference type="PANTHER" id="PTHR12755">
    <property type="entry name" value="CLEAVAGE/POLYADENYLATION FACTOR IA SUBUNIT CLP1P"/>
    <property type="match status" value="1"/>
</dbReference>
<dbReference type="Pfam" id="PF16575">
    <property type="entry name" value="CLP1_P"/>
    <property type="match status" value="1"/>
</dbReference>
<sequence>MADDKNEEGTEFRLVAKDELRFEVESKATVVMEMMEGKGEIFGTELAKGRKYKFSAGAKVAVYTWHGCKIKLNGTTEVAYISKETPMLMYLNTHVALEQMRVKADEENTRGPRAIIVGPTDVGKSTLCRILCNYGARLGRAPIFADLDVGQGHTDIPGTLGALSVERPSDPEEDYSQLSPLSFHFGHKSPGDNITLYSLLVQRLAEVINLRCEKSKKTNVSGCIINTCGWIRGEGYNMLKMAAGAFEVDSVMVIDQERLYTELRRDLPEFVSVVLLPKSGGVVERSKNTRAEARDARIREYFYGIDNSLYPHTFEIKFTEVKIYKIGAPELPESCLPLGMNAEDHKTKVVPVIPSMSLLHHVFSVSAANSIEDNITETNVIGFVVITAIDMEKQAFSVLAPSPRPLPKNVLLMMDIQFMDIK</sequence>
<protein>
    <recommendedName>
        <fullName evidence="6">Protein CLP1 homolog</fullName>
    </recommendedName>
</protein>
<dbReference type="InterPro" id="IPR010655">
    <property type="entry name" value="Clp1_C"/>
</dbReference>
<evidence type="ECO:0000256" key="3">
    <source>
        <dbReference type="ARBA" id="ARBA00022741"/>
    </source>
</evidence>
<dbReference type="InterPro" id="IPR028606">
    <property type="entry name" value="Clp1"/>
</dbReference>
<dbReference type="FunFam" id="2.60.120.1030:FF:000001">
    <property type="entry name" value="Protein CLP1 homolog 5"/>
    <property type="match status" value="1"/>
</dbReference>
<dbReference type="Proteomes" id="UP001347796">
    <property type="component" value="Unassembled WGS sequence"/>
</dbReference>
<dbReference type="Pfam" id="PF06807">
    <property type="entry name" value="Clp1"/>
    <property type="match status" value="1"/>
</dbReference>
<comment type="similarity">
    <text evidence="6">Belongs to the Clp1 family. Clp1 subfamily.</text>
</comment>
<dbReference type="HAMAP" id="MF_03035">
    <property type="entry name" value="Clp1"/>
    <property type="match status" value="1"/>
</dbReference>
<evidence type="ECO:0000259" key="9">
    <source>
        <dbReference type="Pfam" id="PF16575"/>
    </source>
</evidence>
<dbReference type="InterPro" id="IPR027417">
    <property type="entry name" value="P-loop_NTPase"/>
</dbReference>
<dbReference type="Gene3D" id="2.60.120.1030">
    <property type="entry name" value="Clp1, DNA binding domain"/>
    <property type="match status" value="1"/>
</dbReference>
<proteinExistence type="inferred from homology"/>
<dbReference type="InterPro" id="IPR038238">
    <property type="entry name" value="Clp1_C_sf"/>
</dbReference>
<dbReference type="GO" id="GO:0007420">
    <property type="term" value="P:brain development"/>
    <property type="evidence" value="ECO:0007669"/>
    <property type="project" value="UniProtKB-ARBA"/>
</dbReference>
<accession>A0AAN8IW71</accession>
<dbReference type="InterPro" id="IPR045116">
    <property type="entry name" value="Clp1/Grc3"/>
</dbReference>
<feature type="domain" description="Clp1 C-terminal" evidence="7">
    <location>
        <begin position="309"/>
        <end position="420"/>
    </location>
</feature>
<dbReference type="GO" id="GO:0005524">
    <property type="term" value="F:ATP binding"/>
    <property type="evidence" value="ECO:0007669"/>
    <property type="project" value="UniProtKB-UniRule"/>
</dbReference>
<evidence type="ECO:0000313" key="10">
    <source>
        <dbReference type="EMBL" id="KAK6166905.1"/>
    </source>
</evidence>
<evidence type="ECO:0000256" key="6">
    <source>
        <dbReference type="HAMAP-Rule" id="MF_03035"/>
    </source>
</evidence>
<comment type="caution">
    <text evidence="10">The sequence shown here is derived from an EMBL/GenBank/DDBJ whole genome shotgun (WGS) entry which is preliminary data.</text>
</comment>
<evidence type="ECO:0000256" key="4">
    <source>
        <dbReference type="ARBA" id="ARBA00022840"/>
    </source>
</evidence>
<gene>
    <name evidence="10" type="ORF">SNE40_023509</name>
</gene>
<dbReference type="SUPFAM" id="SSF52540">
    <property type="entry name" value="P-loop containing nucleoside triphosphate hydrolases"/>
    <property type="match status" value="1"/>
</dbReference>
<dbReference type="AlphaFoldDB" id="A0AAN8IW71"/>